<evidence type="ECO:0008006" key="3">
    <source>
        <dbReference type="Google" id="ProtNLM"/>
    </source>
</evidence>
<reference evidence="2" key="1">
    <citation type="journal article" date="2017" name="Genome Biol.">
        <title>Comparative genomics reveals high biological diversity and specific adaptations in the industrially and medically important fungal genus Aspergillus.</title>
        <authorList>
            <person name="de Vries R.P."/>
            <person name="Riley R."/>
            <person name="Wiebenga A."/>
            <person name="Aguilar-Osorio G."/>
            <person name="Amillis S."/>
            <person name="Uchima C.A."/>
            <person name="Anderluh G."/>
            <person name="Asadollahi M."/>
            <person name="Askin M."/>
            <person name="Barry K."/>
            <person name="Battaglia E."/>
            <person name="Bayram O."/>
            <person name="Benocci T."/>
            <person name="Braus-Stromeyer S.A."/>
            <person name="Caldana C."/>
            <person name="Canovas D."/>
            <person name="Cerqueira G.C."/>
            <person name="Chen F."/>
            <person name="Chen W."/>
            <person name="Choi C."/>
            <person name="Clum A."/>
            <person name="Dos Santos R.A."/>
            <person name="Damasio A.R."/>
            <person name="Diallinas G."/>
            <person name="Emri T."/>
            <person name="Fekete E."/>
            <person name="Flipphi M."/>
            <person name="Freyberg S."/>
            <person name="Gallo A."/>
            <person name="Gournas C."/>
            <person name="Habgood R."/>
            <person name="Hainaut M."/>
            <person name="Harispe M.L."/>
            <person name="Henrissat B."/>
            <person name="Hilden K.S."/>
            <person name="Hope R."/>
            <person name="Hossain A."/>
            <person name="Karabika E."/>
            <person name="Karaffa L."/>
            <person name="Karanyi Z."/>
            <person name="Krasevec N."/>
            <person name="Kuo A."/>
            <person name="Kusch H."/>
            <person name="LaButti K."/>
            <person name="Lagendijk E.L."/>
            <person name="Lapidus A."/>
            <person name="Levasseur A."/>
            <person name="Lindquist E."/>
            <person name="Lipzen A."/>
            <person name="Logrieco A.F."/>
            <person name="MacCabe A."/>
            <person name="Maekelae M.R."/>
            <person name="Malavazi I."/>
            <person name="Melin P."/>
            <person name="Meyer V."/>
            <person name="Mielnichuk N."/>
            <person name="Miskei M."/>
            <person name="Molnar A.P."/>
            <person name="Mule G."/>
            <person name="Ngan C.Y."/>
            <person name="Orejas M."/>
            <person name="Orosz E."/>
            <person name="Ouedraogo J.P."/>
            <person name="Overkamp K.M."/>
            <person name="Park H.-S."/>
            <person name="Perrone G."/>
            <person name="Piumi F."/>
            <person name="Punt P.J."/>
            <person name="Ram A.F."/>
            <person name="Ramon A."/>
            <person name="Rauscher S."/>
            <person name="Record E."/>
            <person name="Riano-Pachon D.M."/>
            <person name="Robert V."/>
            <person name="Roehrig J."/>
            <person name="Ruller R."/>
            <person name="Salamov A."/>
            <person name="Salih N.S."/>
            <person name="Samson R.A."/>
            <person name="Sandor E."/>
            <person name="Sanguinetti M."/>
            <person name="Schuetze T."/>
            <person name="Sepcic K."/>
            <person name="Shelest E."/>
            <person name="Sherlock G."/>
            <person name="Sophianopoulou V."/>
            <person name="Squina F.M."/>
            <person name="Sun H."/>
            <person name="Susca A."/>
            <person name="Todd R.B."/>
            <person name="Tsang A."/>
            <person name="Unkles S.E."/>
            <person name="van de Wiele N."/>
            <person name="van Rossen-Uffink D."/>
            <person name="Oliveira J.V."/>
            <person name="Vesth T.C."/>
            <person name="Visser J."/>
            <person name="Yu J.-H."/>
            <person name="Zhou M."/>
            <person name="Andersen M.R."/>
            <person name="Archer D.B."/>
            <person name="Baker S.E."/>
            <person name="Benoit I."/>
            <person name="Brakhage A.A."/>
            <person name="Braus G.H."/>
            <person name="Fischer R."/>
            <person name="Frisvad J.C."/>
            <person name="Goldman G.H."/>
            <person name="Houbraken J."/>
            <person name="Oakley B."/>
            <person name="Pocsi I."/>
            <person name="Scazzocchio C."/>
            <person name="Seiboth B."/>
            <person name="vanKuyk P.A."/>
            <person name="Wortman J."/>
            <person name="Dyer P.S."/>
            <person name="Grigoriev I.V."/>
        </authorList>
    </citation>
    <scope>NUCLEOTIDE SEQUENCE [LARGE SCALE GENOMIC DNA]</scope>
    <source>
        <strain evidence="2">CBS 106.47</strain>
    </source>
</reference>
<name>A0A1M3TL09_ASPLC</name>
<gene>
    <name evidence="1" type="ORF">ASPFODRAFT_31996</name>
</gene>
<protein>
    <recommendedName>
        <fullName evidence="3">Fungal-type protein kinase domain-containing protein</fullName>
    </recommendedName>
</protein>
<dbReference type="Proteomes" id="UP000184063">
    <property type="component" value="Unassembled WGS sequence"/>
</dbReference>
<proteinExistence type="predicted"/>
<accession>A0A1M3TL09</accession>
<sequence>METYNSNLSFNREHLAVLQNDSSAGNVSGMWLSILNHYFPTSKEYAHRPELYQKNMSGYTDITSVRWLGDNIADCRPFLVTQTKRNSDENSQSAWDTGESQLSRYIGAIEEGPNRKWYWGIVAIGSLVEFYKYNMHTGTLTRTKSKEQLSSPRLMEVVPLVSLVI</sequence>
<organism evidence="1 2">
    <name type="scientific">Aspergillus luchuensis (strain CBS 106.47)</name>
    <dbReference type="NCBI Taxonomy" id="1137211"/>
    <lineage>
        <taxon>Eukaryota</taxon>
        <taxon>Fungi</taxon>
        <taxon>Dikarya</taxon>
        <taxon>Ascomycota</taxon>
        <taxon>Pezizomycotina</taxon>
        <taxon>Eurotiomycetes</taxon>
        <taxon>Eurotiomycetidae</taxon>
        <taxon>Eurotiales</taxon>
        <taxon>Aspergillaceae</taxon>
        <taxon>Aspergillus</taxon>
        <taxon>Aspergillus subgen. Circumdati</taxon>
    </lineage>
</organism>
<dbReference type="VEuPathDB" id="FungiDB:ASPFODRAFT_31996"/>
<dbReference type="AlphaFoldDB" id="A0A1M3TL09"/>
<evidence type="ECO:0000313" key="1">
    <source>
        <dbReference type="EMBL" id="OJZ87306.1"/>
    </source>
</evidence>
<evidence type="ECO:0000313" key="2">
    <source>
        <dbReference type="Proteomes" id="UP000184063"/>
    </source>
</evidence>
<dbReference type="EMBL" id="KV878240">
    <property type="protein sequence ID" value="OJZ87306.1"/>
    <property type="molecule type" value="Genomic_DNA"/>
</dbReference>